<evidence type="ECO:0000256" key="3">
    <source>
        <dbReference type="ARBA" id="ARBA00022448"/>
    </source>
</evidence>
<dbReference type="InterPro" id="IPR002524">
    <property type="entry name" value="Cation_efflux"/>
</dbReference>
<evidence type="ECO:0000256" key="1">
    <source>
        <dbReference type="ARBA" id="ARBA00004141"/>
    </source>
</evidence>
<dbReference type="Pfam" id="PF16916">
    <property type="entry name" value="ZT_dimer"/>
    <property type="match status" value="1"/>
</dbReference>
<dbReference type="NCBIfam" id="TIGR01297">
    <property type="entry name" value="CDF"/>
    <property type="match status" value="1"/>
</dbReference>
<dbReference type="Proteomes" id="UP000198972">
    <property type="component" value="Unassembled WGS sequence"/>
</dbReference>
<evidence type="ECO:0000256" key="7">
    <source>
        <dbReference type="SAM" id="Phobius"/>
    </source>
</evidence>
<feature type="transmembrane region" description="Helical" evidence="7">
    <location>
        <begin position="158"/>
        <end position="179"/>
    </location>
</feature>
<keyword evidence="4 7" id="KW-0812">Transmembrane</keyword>
<feature type="transmembrane region" description="Helical" evidence="7">
    <location>
        <begin position="38"/>
        <end position="55"/>
    </location>
</feature>
<sequence>MTREQTVQADSMTWLGIVNHVVLSLLKGIVGLLFDSPALLAGGLYSASDAAAIVVKRVKLPHLRKQTGATQRIFTHKESIRPLVAIMISVVLLLCALQLGISSITALSKGNVSAPGYMAGVAIVIAIAIKEAVFQFQYRWWRNRSPEDTQSLIESHRYSLYSSIAILIGVIGAMTGQAWDLEAMIYLDTVASLIVVCLLIWRVYRLISTSIYDALLSERQEDTTSFIETVQRVHGIIAVEDLKARERGHYVTVDAKISVNPRLTVQEANIIANRAKVLLMSRFSHVSEVSILILPYDPGYPYKSNHDDAGDNSTTLIQ</sequence>
<feature type="transmembrane region" description="Helical" evidence="7">
    <location>
        <begin position="12"/>
        <end position="32"/>
    </location>
</feature>
<evidence type="ECO:0000256" key="2">
    <source>
        <dbReference type="ARBA" id="ARBA00008114"/>
    </source>
</evidence>
<dbReference type="InterPro" id="IPR036837">
    <property type="entry name" value="Cation_efflux_CTD_sf"/>
</dbReference>
<organism evidence="10 11">
    <name type="scientific">Fontibacillus panacisegetis</name>
    <dbReference type="NCBI Taxonomy" id="670482"/>
    <lineage>
        <taxon>Bacteria</taxon>
        <taxon>Bacillati</taxon>
        <taxon>Bacillota</taxon>
        <taxon>Bacilli</taxon>
        <taxon>Bacillales</taxon>
        <taxon>Paenibacillaceae</taxon>
        <taxon>Fontibacillus</taxon>
    </lineage>
</organism>
<dbReference type="PANTHER" id="PTHR43840:SF15">
    <property type="entry name" value="MITOCHONDRIAL METAL TRANSPORTER 1-RELATED"/>
    <property type="match status" value="1"/>
</dbReference>
<evidence type="ECO:0000259" key="9">
    <source>
        <dbReference type="Pfam" id="PF16916"/>
    </source>
</evidence>
<comment type="similarity">
    <text evidence="2">Belongs to the cation diffusion facilitator (CDF) transporter (TC 2.A.4) family.</text>
</comment>
<keyword evidence="6 7" id="KW-0472">Membrane</keyword>
<dbReference type="GO" id="GO:0008324">
    <property type="term" value="F:monoatomic cation transmembrane transporter activity"/>
    <property type="evidence" value="ECO:0007669"/>
    <property type="project" value="InterPro"/>
</dbReference>
<evidence type="ECO:0000256" key="4">
    <source>
        <dbReference type="ARBA" id="ARBA00022692"/>
    </source>
</evidence>
<feature type="domain" description="Cation efflux protein transmembrane" evidence="8">
    <location>
        <begin position="14"/>
        <end position="212"/>
    </location>
</feature>
<dbReference type="InterPro" id="IPR058533">
    <property type="entry name" value="Cation_efflux_TM"/>
</dbReference>
<dbReference type="AlphaFoldDB" id="A0A1G7Q693"/>
<proteinExistence type="inferred from homology"/>
<keyword evidence="3" id="KW-0813">Transport</keyword>
<protein>
    <submittedName>
        <fullName evidence="10">Cation diffusion facilitator family transporter</fullName>
    </submittedName>
</protein>
<dbReference type="Gene3D" id="1.20.1510.10">
    <property type="entry name" value="Cation efflux protein transmembrane domain"/>
    <property type="match status" value="1"/>
</dbReference>
<keyword evidence="11" id="KW-1185">Reference proteome</keyword>
<evidence type="ECO:0000313" key="11">
    <source>
        <dbReference type="Proteomes" id="UP000198972"/>
    </source>
</evidence>
<feature type="transmembrane region" description="Helical" evidence="7">
    <location>
        <begin position="82"/>
        <end position="104"/>
    </location>
</feature>
<accession>A0A1G7Q693</accession>
<dbReference type="RefSeq" id="WP_091233051.1">
    <property type="nucleotide sequence ID" value="NZ_FNBG01000021.1"/>
</dbReference>
<evidence type="ECO:0000259" key="8">
    <source>
        <dbReference type="Pfam" id="PF01545"/>
    </source>
</evidence>
<name>A0A1G7Q693_9BACL</name>
<dbReference type="InterPro" id="IPR027469">
    <property type="entry name" value="Cation_efflux_TMD_sf"/>
</dbReference>
<keyword evidence="5 7" id="KW-1133">Transmembrane helix</keyword>
<feature type="transmembrane region" description="Helical" evidence="7">
    <location>
        <begin position="116"/>
        <end position="138"/>
    </location>
</feature>
<dbReference type="SUPFAM" id="SSF161111">
    <property type="entry name" value="Cation efflux protein transmembrane domain-like"/>
    <property type="match status" value="1"/>
</dbReference>
<feature type="transmembrane region" description="Helical" evidence="7">
    <location>
        <begin position="185"/>
        <end position="204"/>
    </location>
</feature>
<dbReference type="OrthoDB" id="9806522at2"/>
<dbReference type="InterPro" id="IPR027470">
    <property type="entry name" value="Cation_efflux_CTD"/>
</dbReference>
<dbReference type="InterPro" id="IPR050291">
    <property type="entry name" value="CDF_Transporter"/>
</dbReference>
<gene>
    <name evidence="10" type="ORF">SAMN04488542_12132</name>
</gene>
<dbReference type="EMBL" id="FNBG01000021">
    <property type="protein sequence ID" value="SDF94036.1"/>
    <property type="molecule type" value="Genomic_DNA"/>
</dbReference>
<dbReference type="Gene3D" id="3.30.70.1350">
    <property type="entry name" value="Cation efflux protein, cytoplasmic domain"/>
    <property type="match status" value="1"/>
</dbReference>
<evidence type="ECO:0000256" key="6">
    <source>
        <dbReference type="ARBA" id="ARBA00023136"/>
    </source>
</evidence>
<comment type="subcellular location">
    <subcellularLocation>
        <location evidence="1">Membrane</location>
        <topology evidence="1">Multi-pass membrane protein</topology>
    </subcellularLocation>
</comment>
<dbReference type="STRING" id="670482.SAMN04488542_12132"/>
<dbReference type="GO" id="GO:0016020">
    <property type="term" value="C:membrane"/>
    <property type="evidence" value="ECO:0007669"/>
    <property type="project" value="UniProtKB-SubCell"/>
</dbReference>
<dbReference type="Pfam" id="PF01545">
    <property type="entry name" value="Cation_efflux"/>
    <property type="match status" value="1"/>
</dbReference>
<feature type="domain" description="Cation efflux protein cytoplasmic" evidence="9">
    <location>
        <begin position="220"/>
        <end position="293"/>
    </location>
</feature>
<dbReference type="SUPFAM" id="SSF160240">
    <property type="entry name" value="Cation efflux protein cytoplasmic domain-like"/>
    <property type="match status" value="1"/>
</dbReference>
<dbReference type="PANTHER" id="PTHR43840">
    <property type="entry name" value="MITOCHONDRIAL METAL TRANSPORTER 1-RELATED"/>
    <property type="match status" value="1"/>
</dbReference>
<evidence type="ECO:0000256" key="5">
    <source>
        <dbReference type="ARBA" id="ARBA00022989"/>
    </source>
</evidence>
<evidence type="ECO:0000313" key="10">
    <source>
        <dbReference type="EMBL" id="SDF94036.1"/>
    </source>
</evidence>
<reference evidence="10 11" key="1">
    <citation type="submission" date="2016-10" db="EMBL/GenBank/DDBJ databases">
        <authorList>
            <person name="de Groot N.N."/>
        </authorList>
    </citation>
    <scope>NUCLEOTIDE SEQUENCE [LARGE SCALE GENOMIC DNA]</scope>
    <source>
        <strain evidence="10 11">DSM 28129</strain>
    </source>
</reference>